<feature type="transmembrane region" description="Helical" evidence="8">
    <location>
        <begin position="31"/>
        <end position="53"/>
    </location>
</feature>
<keyword evidence="4 8" id="KW-0812">Transmembrane</keyword>
<feature type="compositionally biased region" description="Low complexity" evidence="7">
    <location>
        <begin position="355"/>
        <end position="370"/>
    </location>
</feature>
<organism evidence="9">
    <name type="scientific">Timema poppense</name>
    <name type="common">Walking stick</name>
    <dbReference type="NCBI Taxonomy" id="170557"/>
    <lineage>
        <taxon>Eukaryota</taxon>
        <taxon>Metazoa</taxon>
        <taxon>Ecdysozoa</taxon>
        <taxon>Arthropoda</taxon>
        <taxon>Hexapoda</taxon>
        <taxon>Insecta</taxon>
        <taxon>Pterygota</taxon>
        <taxon>Neoptera</taxon>
        <taxon>Polyneoptera</taxon>
        <taxon>Phasmatodea</taxon>
        <taxon>Timematodea</taxon>
        <taxon>Timematoidea</taxon>
        <taxon>Timematidae</taxon>
        <taxon>Timema</taxon>
    </lineage>
</organism>
<name>A0A7R9DBJ3_TIMPO</name>
<dbReference type="PANTHER" id="PTHR10332">
    <property type="entry name" value="EQUILIBRATIVE NUCLEOSIDE TRANSPORTER"/>
    <property type="match status" value="1"/>
</dbReference>
<reference evidence="9" key="1">
    <citation type="submission" date="2020-11" db="EMBL/GenBank/DDBJ databases">
        <authorList>
            <person name="Tran Van P."/>
        </authorList>
    </citation>
    <scope>NUCLEOTIDE SEQUENCE</scope>
</reference>
<accession>A0A7R9DBJ3</accession>
<proteinExistence type="inferred from homology"/>
<evidence type="ECO:0000256" key="1">
    <source>
        <dbReference type="ARBA" id="ARBA00004141"/>
    </source>
</evidence>
<evidence type="ECO:0000256" key="5">
    <source>
        <dbReference type="ARBA" id="ARBA00022989"/>
    </source>
</evidence>
<keyword evidence="6 8" id="KW-0472">Membrane</keyword>
<dbReference type="GO" id="GO:0005886">
    <property type="term" value="C:plasma membrane"/>
    <property type="evidence" value="ECO:0007669"/>
    <property type="project" value="TreeGrafter"/>
</dbReference>
<comment type="subcellular location">
    <subcellularLocation>
        <location evidence="1">Membrane</location>
        <topology evidence="1">Multi-pass membrane protein</topology>
    </subcellularLocation>
</comment>
<evidence type="ECO:0000256" key="7">
    <source>
        <dbReference type="SAM" id="MobiDB-lite"/>
    </source>
</evidence>
<evidence type="ECO:0000256" key="2">
    <source>
        <dbReference type="ARBA" id="ARBA00007965"/>
    </source>
</evidence>
<gene>
    <name evidence="9" type="ORF">TPSB3V08_LOCUS7564</name>
</gene>
<evidence type="ECO:0000313" key="9">
    <source>
        <dbReference type="EMBL" id="CAD7410824.1"/>
    </source>
</evidence>
<dbReference type="GO" id="GO:0005337">
    <property type="term" value="F:nucleoside transmembrane transporter activity"/>
    <property type="evidence" value="ECO:0007669"/>
    <property type="project" value="InterPro"/>
</dbReference>
<dbReference type="EMBL" id="OD005003">
    <property type="protein sequence ID" value="CAD7410824.1"/>
    <property type="molecule type" value="Genomic_DNA"/>
</dbReference>
<feature type="transmembrane region" description="Helical" evidence="8">
    <location>
        <begin position="65"/>
        <end position="84"/>
    </location>
</feature>
<keyword evidence="3" id="KW-0813">Transport</keyword>
<keyword evidence="5 8" id="KW-1133">Transmembrane helix</keyword>
<dbReference type="PANTHER" id="PTHR10332:SF10">
    <property type="entry name" value="EQUILIBRATIVE NUCLEOSIDE TRANSPORTER 4"/>
    <property type="match status" value="1"/>
</dbReference>
<sequence>MQLSTPRAVTTLHNFIIAVDYFQARYPGTTIVFDMSLVYIVMAFFAVLANNVLVETLSLNTRITFGYLVSFVTLFFVATCEIWFEVFGPSTSYTINLIAVAVVALGCTVQQSSFYGYTSMLPSRYTQAVMAGEMVRRTDFVQFYITLCRESRKIILEPTEDVGLMDPLEQAEGGPKNQYGVLKLQQSPLATDSGTSSSDNNVAGQYSAFSFSNPVYEPTATSVPTVGPTYKVEDVVIRMRSSYGRSQGKAWGGMRRGLVARWEVAKLIWPYMLSIGLAYFVTLCLYPGIESEIVSCKFGNWMPVILMAVFNAADLVGKQEPTVQGPSREQGPTIPGPSREQEPTVQGSSREQEPPSKVLPESKSLPSKSL</sequence>
<evidence type="ECO:0000256" key="4">
    <source>
        <dbReference type="ARBA" id="ARBA00022692"/>
    </source>
</evidence>
<evidence type="ECO:0000256" key="8">
    <source>
        <dbReference type="SAM" id="Phobius"/>
    </source>
</evidence>
<evidence type="ECO:0000256" key="3">
    <source>
        <dbReference type="ARBA" id="ARBA00022448"/>
    </source>
</evidence>
<feature type="transmembrane region" description="Helical" evidence="8">
    <location>
        <begin position="268"/>
        <end position="289"/>
    </location>
</feature>
<feature type="region of interest" description="Disordered" evidence="7">
    <location>
        <begin position="320"/>
        <end position="370"/>
    </location>
</feature>
<dbReference type="InterPro" id="IPR002259">
    <property type="entry name" value="Eqnu_transpt"/>
</dbReference>
<evidence type="ECO:0000256" key="6">
    <source>
        <dbReference type="ARBA" id="ARBA00023136"/>
    </source>
</evidence>
<protein>
    <submittedName>
        <fullName evidence="9">Uncharacterized protein</fullName>
    </submittedName>
</protein>
<feature type="transmembrane region" description="Helical" evidence="8">
    <location>
        <begin position="96"/>
        <end position="117"/>
    </location>
</feature>
<dbReference type="GO" id="GO:0008504">
    <property type="term" value="F:monoamine transmembrane transporter activity"/>
    <property type="evidence" value="ECO:0007669"/>
    <property type="project" value="TreeGrafter"/>
</dbReference>
<comment type="similarity">
    <text evidence="2">Belongs to the SLC29A/ENT transporter (TC 2.A.57) family.</text>
</comment>
<dbReference type="AlphaFoldDB" id="A0A7R9DBJ3"/>